<feature type="domain" description="ORC5 lid" evidence="9">
    <location>
        <begin position="209"/>
        <end position="275"/>
    </location>
</feature>
<keyword evidence="5" id="KW-0067">ATP-binding</keyword>
<comment type="caution">
    <text evidence="10">The sequence shown here is derived from an EMBL/GenBank/DDBJ whole genome shotgun (WGS) entry which is preliminary data.</text>
</comment>
<dbReference type="Pfam" id="PF13191">
    <property type="entry name" value="AAA_16"/>
    <property type="match status" value="1"/>
</dbReference>
<reference evidence="10 11" key="1">
    <citation type="submission" date="2024-05" db="EMBL/GenBank/DDBJ databases">
        <authorList>
            <person name="Wallberg A."/>
        </authorList>
    </citation>
    <scope>NUCLEOTIDE SEQUENCE [LARGE SCALE GENOMIC DNA]</scope>
</reference>
<keyword evidence="6" id="KW-0539">Nucleus</keyword>
<dbReference type="Gene3D" id="3.40.50.300">
    <property type="entry name" value="P-loop containing nucleotide triphosphate hydrolases"/>
    <property type="match status" value="1"/>
</dbReference>
<dbReference type="Proteomes" id="UP001497623">
    <property type="component" value="Unassembled WGS sequence"/>
</dbReference>
<evidence type="ECO:0008006" key="12">
    <source>
        <dbReference type="Google" id="ProtNLM"/>
    </source>
</evidence>
<feature type="non-terminal residue" evidence="10">
    <location>
        <position position="444"/>
    </location>
</feature>
<dbReference type="SUPFAM" id="SSF52540">
    <property type="entry name" value="P-loop containing nucleoside triphosphate hydrolases"/>
    <property type="match status" value="1"/>
</dbReference>
<proteinExistence type="inferred from homology"/>
<dbReference type="AlphaFoldDB" id="A0AAV2RBT3"/>
<dbReference type="Pfam" id="PF14630">
    <property type="entry name" value="ORC5_C"/>
    <property type="match status" value="1"/>
</dbReference>
<feature type="domain" description="Origin recognition complex subunit 5 C-terminal" evidence="8">
    <location>
        <begin position="310"/>
        <end position="440"/>
    </location>
</feature>
<protein>
    <recommendedName>
        <fullName evidence="12">Origin recognition complex subunit 5</fullName>
    </recommendedName>
</protein>
<dbReference type="InterPro" id="IPR027417">
    <property type="entry name" value="P-loop_NTPase"/>
</dbReference>
<dbReference type="GO" id="GO:0003688">
    <property type="term" value="F:DNA replication origin binding"/>
    <property type="evidence" value="ECO:0007669"/>
    <property type="project" value="TreeGrafter"/>
</dbReference>
<dbReference type="InterPro" id="IPR020796">
    <property type="entry name" value="ORC5"/>
</dbReference>
<evidence type="ECO:0000256" key="5">
    <source>
        <dbReference type="ARBA" id="ARBA00022840"/>
    </source>
</evidence>
<evidence type="ECO:0000256" key="6">
    <source>
        <dbReference type="ARBA" id="ARBA00023242"/>
    </source>
</evidence>
<dbReference type="InterPro" id="IPR048866">
    <property type="entry name" value="ORC5_lid"/>
</dbReference>
<dbReference type="PANTHER" id="PTHR12705">
    <property type="entry name" value="ORIGIN RECOGNITION COMPLEX SUBUNIT 5"/>
    <property type="match status" value="1"/>
</dbReference>
<gene>
    <name evidence="10" type="ORF">MNOR_LOCUS23271</name>
</gene>
<accession>A0AAV2RBT3</accession>
<evidence type="ECO:0000313" key="10">
    <source>
        <dbReference type="EMBL" id="CAL4122549.1"/>
    </source>
</evidence>
<keyword evidence="3" id="KW-0235">DNA replication</keyword>
<evidence type="ECO:0000256" key="4">
    <source>
        <dbReference type="ARBA" id="ARBA00022741"/>
    </source>
</evidence>
<organism evidence="10 11">
    <name type="scientific">Meganyctiphanes norvegica</name>
    <name type="common">Northern krill</name>
    <name type="synonym">Thysanopoda norvegica</name>
    <dbReference type="NCBI Taxonomy" id="48144"/>
    <lineage>
        <taxon>Eukaryota</taxon>
        <taxon>Metazoa</taxon>
        <taxon>Ecdysozoa</taxon>
        <taxon>Arthropoda</taxon>
        <taxon>Crustacea</taxon>
        <taxon>Multicrustacea</taxon>
        <taxon>Malacostraca</taxon>
        <taxon>Eumalacostraca</taxon>
        <taxon>Eucarida</taxon>
        <taxon>Euphausiacea</taxon>
        <taxon>Euphausiidae</taxon>
        <taxon>Meganyctiphanes</taxon>
    </lineage>
</organism>
<dbReference type="EMBL" id="CAXKWB010020348">
    <property type="protein sequence ID" value="CAL4122549.1"/>
    <property type="molecule type" value="Genomic_DNA"/>
</dbReference>
<evidence type="ECO:0000256" key="3">
    <source>
        <dbReference type="ARBA" id="ARBA00022705"/>
    </source>
</evidence>
<dbReference type="PANTHER" id="PTHR12705:SF0">
    <property type="entry name" value="ORIGIN RECOGNITION COMPLEX SUBUNIT 5"/>
    <property type="match status" value="1"/>
</dbReference>
<keyword evidence="11" id="KW-1185">Reference proteome</keyword>
<evidence type="ECO:0000256" key="1">
    <source>
        <dbReference type="ARBA" id="ARBA00004123"/>
    </source>
</evidence>
<evidence type="ECO:0000259" key="8">
    <source>
        <dbReference type="Pfam" id="PF14630"/>
    </source>
</evidence>
<name>A0AAV2RBT3_MEGNR</name>
<comment type="subcellular location">
    <subcellularLocation>
        <location evidence="1">Nucleus</location>
    </subcellularLocation>
</comment>
<dbReference type="Pfam" id="PF21639">
    <property type="entry name" value="ORC5_lid"/>
    <property type="match status" value="1"/>
</dbReference>
<dbReference type="InterPro" id="IPR047088">
    <property type="entry name" value="ORC5_C"/>
</dbReference>
<evidence type="ECO:0000313" key="11">
    <source>
        <dbReference type="Proteomes" id="UP001497623"/>
    </source>
</evidence>
<evidence type="ECO:0000256" key="2">
    <source>
        <dbReference type="ARBA" id="ARBA00006269"/>
    </source>
</evidence>
<feature type="domain" description="Orc1-like AAA ATPase" evidence="7">
    <location>
        <begin position="12"/>
        <end position="62"/>
    </location>
</feature>
<dbReference type="InterPro" id="IPR041664">
    <property type="entry name" value="AAA_16"/>
</dbReference>
<sequence length="444" mass="50687">MLLNTLNFLKEQVLCRDAQINLLCGLIGEDDMWMPSCLFLYGHSGVGKTHVITSVLQQLDINTCHVNAVELYTPRVMYETILNRLSGTVPSANNDYASYVSCDNLGDFVRNITDISKEKEGQRMAIVLDWHKQCEMVLSMCPQLLFLIRENQNNANIMVVLTSTLPMEKFRASSGFMEPIIVHFPQYTKDQLLKILLTGKPTNYSEEFYTNYVNLALSVFYLASKSLPELRHMIELNFSAYCEPVDKGEATENDVRKLWRNIEPHLKKALTTVYLREVSSVQFERMQKLTDPSAQDISLPKPAGMTKIELPFYSKFLLIAAYLASYNPAKTDKRFFMKHHGKQRKTQAMIKAKERSSNQLVGPKPFPLDRLMAIFYSIIEDKVSPTANLFTQISTLVTLRLVSQVGGEDQLDLPKYKCTVSLDFIRGIARTVGFDVVRYLYDFA</sequence>
<dbReference type="GO" id="GO:0005664">
    <property type="term" value="C:nuclear origin of replication recognition complex"/>
    <property type="evidence" value="ECO:0007669"/>
    <property type="project" value="TreeGrafter"/>
</dbReference>
<evidence type="ECO:0000259" key="7">
    <source>
        <dbReference type="Pfam" id="PF13191"/>
    </source>
</evidence>
<dbReference type="GO" id="GO:0006270">
    <property type="term" value="P:DNA replication initiation"/>
    <property type="evidence" value="ECO:0007669"/>
    <property type="project" value="TreeGrafter"/>
</dbReference>
<comment type="similarity">
    <text evidence="2">Belongs to the ORC5 family.</text>
</comment>
<evidence type="ECO:0000259" key="9">
    <source>
        <dbReference type="Pfam" id="PF21639"/>
    </source>
</evidence>
<keyword evidence="4" id="KW-0547">Nucleotide-binding</keyword>